<dbReference type="GO" id="GO:0005840">
    <property type="term" value="C:ribosome"/>
    <property type="evidence" value="ECO:0007669"/>
    <property type="project" value="UniProtKB-KW"/>
</dbReference>
<dbReference type="HAMAP" id="MF_00721">
    <property type="entry name" value="Ribosomal_eL14"/>
    <property type="match status" value="1"/>
</dbReference>
<protein>
    <recommendedName>
        <fullName evidence="3">Large ribosomal subunit protein eL14</fullName>
    </recommendedName>
</protein>
<dbReference type="GO" id="GO:0006412">
    <property type="term" value="P:translation"/>
    <property type="evidence" value="ECO:0007669"/>
    <property type="project" value="UniProtKB-UniRule"/>
</dbReference>
<dbReference type="SUPFAM" id="SSF50104">
    <property type="entry name" value="Translation proteins SH3-like domain"/>
    <property type="match status" value="1"/>
</dbReference>
<dbReference type="GO" id="GO:1990904">
    <property type="term" value="C:ribonucleoprotein complex"/>
    <property type="evidence" value="ECO:0007669"/>
    <property type="project" value="UniProtKB-KW"/>
</dbReference>
<dbReference type="InterPro" id="IPR023651">
    <property type="entry name" value="Ribosomal_eL14_arc"/>
</dbReference>
<dbReference type="EMBL" id="JAXUHJ010000014">
    <property type="protein sequence ID" value="MEJ8543605.1"/>
    <property type="molecule type" value="Genomic_DNA"/>
</dbReference>
<sequence>MAAIEVGRVCIKTAGREAGEKCVILDIIDKNFVEVVGVNVKNRRCNINHLEPTEKKIEIKSEDVEEIKKELESLE</sequence>
<evidence type="ECO:0000259" key="4">
    <source>
        <dbReference type="Pfam" id="PF00467"/>
    </source>
</evidence>
<evidence type="ECO:0000313" key="7">
    <source>
        <dbReference type="Proteomes" id="UP001369247"/>
    </source>
</evidence>
<dbReference type="CDD" id="cd23702">
    <property type="entry name" value="eL14"/>
    <property type="match status" value="1"/>
</dbReference>
<gene>
    <name evidence="3" type="primary">rpl14e</name>
    <name evidence="6" type="ORF">N5910_02485</name>
    <name evidence="5" type="ORF">U2150_08910</name>
</gene>
<evidence type="ECO:0000256" key="2">
    <source>
        <dbReference type="ARBA" id="ARBA00023274"/>
    </source>
</evidence>
<dbReference type="EMBL" id="CP104550">
    <property type="protein sequence ID" value="UXH32180.1"/>
    <property type="molecule type" value="Genomic_DNA"/>
</dbReference>
<evidence type="ECO:0000256" key="1">
    <source>
        <dbReference type="ARBA" id="ARBA00022980"/>
    </source>
</evidence>
<dbReference type="GO" id="GO:0003735">
    <property type="term" value="F:structural constituent of ribosome"/>
    <property type="evidence" value="ECO:0007669"/>
    <property type="project" value="InterPro"/>
</dbReference>
<dbReference type="GeneID" id="58978140"/>
<dbReference type="Proteomes" id="UP001369247">
    <property type="component" value="Unassembled WGS sequence"/>
</dbReference>
<reference evidence="6" key="1">
    <citation type="submission" date="2022-09" db="EMBL/GenBank/DDBJ databases">
        <title>Characterization of three MwoI isoschizomers from sequenced genome and metagenomes.</title>
        <authorList>
            <person name="Fomenkov A."/>
            <person name="Xu S.Y."/>
            <person name="Roberts R.J."/>
        </authorList>
    </citation>
    <scope>NUCLEOTIDE SEQUENCE</scope>
    <source>
        <strain evidence="6">DSM 2970</strain>
    </source>
</reference>
<dbReference type="InterPro" id="IPR005824">
    <property type="entry name" value="KOW"/>
</dbReference>
<evidence type="ECO:0000256" key="3">
    <source>
        <dbReference type="HAMAP-Rule" id="MF_00721"/>
    </source>
</evidence>
<dbReference type="RefSeq" id="WP_074358590.1">
    <property type="nucleotide sequence ID" value="NZ_CP104550.1"/>
</dbReference>
<keyword evidence="7" id="KW-1185">Reference proteome</keyword>
<dbReference type="InterPro" id="IPR008991">
    <property type="entry name" value="Translation_prot_SH3-like_sf"/>
</dbReference>
<evidence type="ECO:0000313" key="6">
    <source>
        <dbReference type="EMBL" id="UXH32180.1"/>
    </source>
</evidence>
<keyword evidence="2 3" id="KW-0687">Ribonucleoprotein</keyword>
<dbReference type="AlphaFoldDB" id="A0A9E7UM75"/>
<name>A0A9E7UM75_METWO</name>
<dbReference type="Gene3D" id="2.30.30.30">
    <property type="match status" value="1"/>
</dbReference>
<dbReference type="NCBIfam" id="NF003320">
    <property type="entry name" value="PRK04333.1"/>
    <property type="match status" value="1"/>
</dbReference>
<comment type="similarity">
    <text evidence="3">Belongs to the eukaryotic ribosomal protein eL14 family.</text>
</comment>
<evidence type="ECO:0000313" key="5">
    <source>
        <dbReference type="EMBL" id="MEJ8543605.1"/>
    </source>
</evidence>
<feature type="domain" description="KOW" evidence="4">
    <location>
        <begin position="6"/>
        <end position="35"/>
    </location>
</feature>
<accession>A0A9E7UM75</accession>
<reference evidence="5 7" key="2">
    <citation type="submission" date="2023-12" db="EMBL/GenBank/DDBJ databases">
        <title>Phenotypic and Genomic Characterization of Methanothermobacter wolfeii Strain BSEL, a CO2-Capturing Archaeon with Minimal Nutrient Requirements.</title>
        <authorList>
            <person name="Ale Enriquez F."/>
            <person name="Ahring B.K."/>
        </authorList>
    </citation>
    <scope>NUCLEOTIDE SEQUENCE [LARGE SCALE GENOMIC DNA]</scope>
    <source>
        <strain evidence="5 7">BSEL-1</strain>
    </source>
</reference>
<keyword evidence="1 3" id="KW-0689">Ribosomal protein</keyword>
<dbReference type="GeneID" id="75106083"/>
<dbReference type="Pfam" id="PF00467">
    <property type="entry name" value="KOW"/>
    <property type="match status" value="1"/>
</dbReference>
<organism evidence="6">
    <name type="scientific">Methanothermobacter wolfeii</name>
    <name type="common">Methanobacterium wolfei</name>
    <dbReference type="NCBI Taxonomy" id="145261"/>
    <lineage>
        <taxon>Archaea</taxon>
        <taxon>Methanobacteriati</taxon>
        <taxon>Methanobacteriota</taxon>
        <taxon>Methanomada group</taxon>
        <taxon>Methanobacteria</taxon>
        <taxon>Methanobacteriales</taxon>
        <taxon>Methanobacteriaceae</taxon>
        <taxon>Methanothermobacter</taxon>
    </lineage>
</organism>
<proteinExistence type="inferred from homology"/>
<dbReference type="Proteomes" id="UP001065373">
    <property type="component" value="Chromosome"/>
</dbReference>
<dbReference type="KEGG" id="mwo:MWSIV6_0484"/>
<dbReference type="InterPro" id="IPR014722">
    <property type="entry name" value="Rib_uL2_dom2"/>
</dbReference>